<proteinExistence type="predicted"/>
<feature type="domain" description="N-acetyltransferase" evidence="1">
    <location>
        <begin position="6"/>
        <end position="160"/>
    </location>
</feature>
<gene>
    <name evidence="2" type="ORF">CBW46_014575</name>
</gene>
<dbReference type="SUPFAM" id="SSF55729">
    <property type="entry name" value="Acyl-CoA N-acyltransferases (Nat)"/>
    <property type="match status" value="1"/>
</dbReference>
<dbReference type="EMBL" id="NHRJ02000009">
    <property type="protein sequence ID" value="PZE20118.1"/>
    <property type="molecule type" value="Genomic_DNA"/>
</dbReference>
<dbReference type="InterPro" id="IPR016181">
    <property type="entry name" value="Acyl_CoA_acyltransferase"/>
</dbReference>
<dbReference type="Proteomes" id="UP000214746">
    <property type="component" value="Unassembled WGS sequence"/>
</dbReference>
<dbReference type="GO" id="GO:0016747">
    <property type="term" value="F:acyltransferase activity, transferring groups other than amino-acyl groups"/>
    <property type="evidence" value="ECO:0007669"/>
    <property type="project" value="InterPro"/>
</dbReference>
<protein>
    <submittedName>
        <fullName evidence="2">GNAT family N-acetyltransferase</fullName>
    </submittedName>
</protein>
<name>A0A2W1NZ43_PAEXE</name>
<reference evidence="2" key="1">
    <citation type="submission" date="2018-06" db="EMBL/GenBank/DDBJ databases">
        <title>Paenibacillus xerothermodurans sp. nov. an extremely dry heat resistant spore forming bacterium isolated from the soil of Cape Canaveral, Florida.</title>
        <authorList>
            <person name="Seuylemezian A."/>
            <person name="Kaur N."/>
            <person name="Patil P."/>
            <person name="Patil P."/>
            <person name="Mayilraj S."/>
            <person name="Vaishampayan P."/>
        </authorList>
    </citation>
    <scope>NUCLEOTIDE SEQUENCE [LARGE SCALE GENOMIC DNA]</scope>
    <source>
        <strain evidence="2">ATCC 27380</strain>
    </source>
</reference>
<dbReference type="Gene3D" id="3.40.630.30">
    <property type="match status" value="1"/>
</dbReference>
<evidence type="ECO:0000313" key="2">
    <source>
        <dbReference type="EMBL" id="PZE20118.1"/>
    </source>
</evidence>
<dbReference type="PROSITE" id="PS51186">
    <property type="entry name" value="GNAT"/>
    <property type="match status" value="1"/>
</dbReference>
<dbReference type="AlphaFoldDB" id="A0A2W1NZ43"/>
<evidence type="ECO:0000313" key="3">
    <source>
        <dbReference type="Proteomes" id="UP000214746"/>
    </source>
</evidence>
<comment type="caution">
    <text evidence="2">The sequence shown here is derived from an EMBL/GenBank/DDBJ whole genome shotgun (WGS) entry which is preliminary data.</text>
</comment>
<dbReference type="OrthoDB" id="423921at2"/>
<evidence type="ECO:0000259" key="1">
    <source>
        <dbReference type="PROSITE" id="PS51186"/>
    </source>
</evidence>
<sequence>MIVPAYHIVPLKEEQCQEICTWSYPPPYDIYNWRPWADMLAAQEEFADKELREQQYRAVVDNKGEMWGFAQFFPMKGVTRLGLGMDPKRCGQGFGVDFVRAVAAYAREQSPDNEIDLEVLTWNIRAYRVYRSAGFVHTDSYDRMTPHGRQAFYCMVRKHAPDE</sequence>
<dbReference type="RefSeq" id="WP_111361076.1">
    <property type="nucleotide sequence ID" value="NZ_NHRJ02000009.1"/>
</dbReference>
<dbReference type="Pfam" id="PF13302">
    <property type="entry name" value="Acetyltransf_3"/>
    <property type="match status" value="1"/>
</dbReference>
<accession>A0A2W1NZ43</accession>
<organism evidence="2 3">
    <name type="scientific">Paenibacillus xerothermodurans</name>
    <dbReference type="NCBI Taxonomy" id="1977292"/>
    <lineage>
        <taxon>Bacteria</taxon>
        <taxon>Bacillati</taxon>
        <taxon>Bacillota</taxon>
        <taxon>Bacilli</taxon>
        <taxon>Bacillales</taxon>
        <taxon>Paenibacillaceae</taxon>
        <taxon>Paenibacillus</taxon>
    </lineage>
</organism>
<dbReference type="InterPro" id="IPR000182">
    <property type="entry name" value="GNAT_dom"/>
</dbReference>
<keyword evidence="3" id="KW-1185">Reference proteome</keyword>